<dbReference type="AlphaFoldDB" id="A0A1H9LG47"/>
<dbReference type="OrthoDB" id="1900848at2"/>
<dbReference type="EMBL" id="FOGJ01000002">
    <property type="protein sequence ID" value="SER10219.1"/>
    <property type="molecule type" value="Genomic_DNA"/>
</dbReference>
<dbReference type="InterPro" id="IPR035994">
    <property type="entry name" value="Nucleoside_phosphorylase_sf"/>
</dbReference>
<reference evidence="2 3" key="1">
    <citation type="submission" date="2016-10" db="EMBL/GenBank/DDBJ databases">
        <authorList>
            <person name="de Groot N.N."/>
        </authorList>
    </citation>
    <scope>NUCLEOTIDE SEQUENCE [LARGE SCALE GENOMIC DNA]</scope>
    <source>
        <strain evidence="2 3">AR40</strain>
    </source>
</reference>
<dbReference type="Pfam" id="PF01048">
    <property type="entry name" value="PNP_UDP_1"/>
    <property type="match status" value="1"/>
</dbReference>
<sequence>MKEKLKNIVDTFHKYNSEHMAAQAFGFSEDIVYDALVVAPSFTPYKLGMDNTCKVTTLKEGAYIGGYLVEKDGLNIAWIKIGSSAGNLIDHMALCAELSIKKLIFIGAVGGLKPEFNLGDVCTPSYSISGSYADTYLMKGSIKENMLFTKVFPDMDYVDTVIDIGKTKGYDIRKASVFCTPSIALEYSHLDEIKSFDTDLIEMETSSFYLMTDLFEVPGIALLVVSDNSASGTALVGRNEEQQNQYDYGRTVVLPDMILTLSKG</sequence>
<proteinExistence type="predicted"/>
<dbReference type="Proteomes" id="UP000182584">
    <property type="component" value="Unassembled WGS sequence"/>
</dbReference>
<accession>A0A1H9LG47</accession>
<evidence type="ECO:0000259" key="1">
    <source>
        <dbReference type="Pfam" id="PF01048"/>
    </source>
</evidence>
<protein>
    <submittedName>
        <fullName evidence="2">Phosphorylase superfamily protein</fullName>
    </submittedName>
</protein>
<dbReference type="SUPFAM" id="SSF53167">
    <property type="entry name" value="Purine and uridine phosphorylases"/>
    <property type="match status" value="1"/>
</dbReference>
<dbReference type="Gene3D" id="3.40.50.1580">
    <property type="entry name" value="Nucleoside phosphorylase domain"/>
    <property type="match status" value="1"/>
</dbReference>
<organism evidence="2 3">
    <name type="scientific">Butyrivibrio fibrisolvens</name>
    <dbReference type="NCBI Taxonomy" id="831"/>
    <lineage>
        <taxon>Bacteria</taxon>
        <taxon>Bacillati</taxon>
        <taxon>Bacillota</taxon>
        <taxon>Clostridia</taxon>
        <taxon>Lachnospirales</taxon>
        <taxon>Lachnospiraceae</taxon>
        <taxon>Butyrivibrio</taxon>
    </lineage>
</organism>
<dbReference type="RefSeq" id="WP_074753920.1">
    <property type="nucleotide sequence ID" value="NZ_FOGJ01000002.1"/>
</dbReference>
<name>A0A1H9LG47_BUTFI</name>
<dbReference type="GO" id="GO:0003824">
    <property type="term" value="F:catalytic activity"/>
    <property type="evidence" value="ECO:0007669"/>
    <property type="project" value="InterPro"/>
</dbReference>
<evidence type="ECO:0000313" key="2">
    <source>
        <dbReference type="EMBL" id="SER10219.1"/>
    </source>
</evidence>
<dbReference type="InterPro" id="IPR000845">
    <property type="entry name" value="Nucleoside_phosphorylase_d"/>
</dbReference>
<gene>
    <name evidence="2" type="ORF">SAMN04487884_10256</name>
</gene>
<dbReference type="GO" id="GO:0009116">
    <property type="term" value="P:nucleoside metabolic process"/>
    <property type="evidence" value="ECO:0007669"/>
    <property type="project" value="InterPro"/>
</dbReference>
<evidence type="ECO:0000313" key="3">
    <source>
        <dbReference type="Proteomes" id="UP000182584"/>
    </source>
</evidence>
<feature type="domain" description="Nucleoside phosphorylase" evidence="1">
    <location>
        <begin position="76"/>
        <end position="234"/>
    </location>
</feature>